<reference evidence="15" key="1">
    <citation type="journal article" date="2019" name="Int. J. Syst. Evol. Microbiol.">
        <title>The Global Catalogue of Microorganisms (GCM) 10K type strain sequencing project: providing services to taxonomists for standard genome sequencing and annotation.</title>
        <authorList>
            <consortium name="The Broad Institute Genomics Platform"/>
            <consortium name="The Broad Institute Genome Sequencing Center for Infectious Disease"/>
            <person name="Wu L."/>
            <person name="Ma J."/>
        </authorList>
    </citation>
    <scope>NUCLEOTIDE SEQUENCE [LARGE SCALE GENOMIC DNA]</scope>
    <source>
        <strain evidence="15">CECT 7131</strain>
    </source>
</reference>
<dbReference type="RefSeq" id="WP_290318267.1">
    <property type="nucleotide sequence ID" value="NZ_JAUFPN010000170.1"/>
</dbReference>
<feature type="compositionally biased region" description="Low complexity" evidence="10">
    <location>
        <begin position="475"/>
        <end position="484"/>
    </location>
</feature>
<evidence type="ECO:0000256" key="8">
    <source>
        <dbReference type="ARBA" id="ARBA00023143"/>
    </source>
</evidence>
<evidence type="ECO:0000259" key="12">
    <source>
        <dbReference type="Pfam" id="PF01514"/>
    </source>
</evidence>
<dbReference type="InterPro" id="IPR006182">
    <property type="entry name" value="FliF_N_dom"/>
</dbReference>
<feature type="region of interest" description="Disordered" evidence="10">
    <location>
        <begin position="270"/>
        <end position="336"/>
    </location>
</feature>
<dbReference type="InterPro" id="IPR045851">
    <property type="entry name" value="AMP-bd_C_sf"/>
</dbReference>
<dbReference type="PANTHER" id="PTHR30046">
    <property type="entry name" value="FLAGELLAR M-RING PROTEIN"/>
    <property type="match status" value="1"/>
</dbReference>
<comment type="function">
    <text evidence="9">The M ring may be actively involved in energy transduction.</text>
</comment>
<keyword evidence="8 9" id="KW-0975">Bacterial flagellum</keyword>
<feature type="compositionally biased region" description="Polar residues" evidence="10">
    <location>
        <begin position="327"/>
        <end position="336"/>
    </location>
</feature>
<evidence type="ECO:0000259" key="13">
    <source>
        <dbReference type="Pfam" id="PF08345"/>
    </source>
</evidence>
<keyword evidence="6 11" id="KW-1133">Transmembrane helix</keyword>
<comment type="similarity">
    <text evidence="3 9">Belongs to the FliF family.</text>
</comment>
<keyword evidence="4" id="KW-1003">Cell membrane</keyword>
<keyword evidence="14" id="KW-0966">Cell projection</keyword>
<keyword evidence="14" id="KW-0282">Flagellum</keyword>
<dbReference type="Pfam" id="PF08345">
    <property type="entry name" value="YscJ_FliF_C"/>
    <property type="match status" value="1"/>
</dbReference>
<evidence type="ECO:0000256" key="5">
    <source>
        <dbReference type="ARBA" id="ARBA00022692"/>
    </source>
</evidence>
<name>A0ABT8A9H4_9PROT</name>
<feature type="region of interest" description="Disordered" evidence="10">
    <location>
        <begin position="475"/>
        <end position="497"/>
    </location>
</feature>
<dbReference type="EMBL" id="JAUFPN010000170">
    <property type="protein sequence ID" value="MDN3566350.1"/>
    <property type="molecule type" value="Genomic_DNA"/>
</dbReference>
<dbReference type="PIRSF" id="PIRSF004862">
    <property type="entry name" value="FliF"/>
    <property type="match status" value="1"/>
</dbReference>
<proteinExistence type="inferred from homology"/>
<keyword evidence="14" id="KW-0969">Cilium</keyword>
<comment type="caution">
    <text evidence="14">The sequence shown here is derived from an EMBL/GenBank/DDBJ whole genome shotgun (WGS) entry which is preliminary data.</text>
</comment>
<dbReference type="InterPro" id="IPR000067">
    <property type="entry name" value="FlgMring_FliF"/>
</dbReference>
<evidence type="ECO:0000256" key="1">
    <source>
        <dbReference type="ARBA" id="ARBA00004117"/>
    </source>
</evidence>
<dbReference type="NCBIfam" id="TIGR00206">
    <property type="entry name" value="fliF"/>
    <property type="match status" value="1"/>
</dbReference>
<keyword evidence="15" id="KW-1185">Reference proteome</keyword>
<evidence type="ECO:0000256" key="9">
    <source>
        <dbReference type="PIRNR" id="PIRNR004862"/>
    </source>
</evidence>
<dbReference type="InterPro" id="IPR043427">
    <property type="entry name" value="YscJ/FliF"/>
</dbReference>
<evidence type="ECO:0000256" key="2">
    <source>
        <dbReference type="ARBA" id="ARBA00004651"/>
    </source>
</evidence>
<feature type="domain" description="Flagellar M-ring C-terminal" evidence="13">
    <location>
        <begin position="247"/>
        <end position="401"/>
    </location>
</feature>
<feature type="transmembrane region" description="Helical" evidence="11">
    <location>
        <begin position="427"/>
        <end position="445"/>
    </location>
</feature>
<organism evidence="14 15">
    <name type="scientific">Paeniroseomonas aquatica</name>
    <dbReference type="NCBI Taxonomy" id="373043"/>
    <lineage>
        <taxon>Bacteria</taxon>
        <taxon>Pseudomonadati</taxon>
        <taxon>Pseudomonadota</taxon>
        <taxon>Alphaproteobacteria</taxon>
        <taxon>Acetobacterales</taxon>
        <taxon>Acetobacteraceae</taxon>
        <taxon>Paeniroseomonas</taxon>
    </lineage>
</organism>
<evidence type="ECO:0000256" key="6">
    <source>
        <dbReference type="ARBA" id="ARBA00022989"/>
    </source>
</evidence>
<gene>
    <name evidence="14" type="primary">fliF</name>
    <name evidence="14" type="ORF">QWZ14_18415</name>
</gene>
<dbReference type="Pfam" id="PF01514">
    <property type="entry name" value="YscJ_FliF"/>
    <property type="match status" value="1"/>
</dbReference>
<evidence type="ECO:0000256" key="11">
    <source>
        <dbReference type="SAM" id="Phobius"/>
    </source>
</evidence>
<dbReference type="PANTHER" id="PTHR30046:SF0">
    <property type="entry name" value="FLAGELLAR M-RING PROTEIN"/>
    <property type="match status" value="1"/>
</dbReference>
<evidence type="ECO:0000313" key="14">
    <source>
        <dbReference type="EMBL" id="MDN3566350.1"/>
    </source>
</evidence>
<accession>A0ABT8A9H4</accession>
<evidence type="ECO:0000256" key="4">
    <source>
        <dbReference type="ARBA" id="ARBA00022475"/>
    </source>
</evidence>
<sequence length="550" mass="58030">MGGLIAGLRTLGPVRLLALAAVGLGILGLLAAMAFRAGDPPMSPLFGELEPRDAAAVVAALERQRVPFRLAGGGTQVLAPTDQVARLRLLLARDGLPAGGGVGWEIFDRGESLTTSPFQQDVNRLRALEGELARTIRGLAGVRSARVHLVLPRREAFSRERAEAQASVVLAMQGAQRLDRDGVQAVLHLVATAVPGLKPQSISIVDSRGELLARGGQALTGPAQALSQEELRRAQELRTGRAVEELLERTLGPGRVRAEASIEMDFERVETREERFDPENQVARSTQSVTEQSRGAEPPPTSVATNLPGQETPPAGAGSSENRQEETTNFEIGRTSRNVVRDHPMIRRLSVAVLVDGVAEPPAAWRERTPEELARIAALVRSAIGFDERRGDKVEVVSMRFVEEAQAPSDAAGFLGLPITPALATRLIESGLLALVALVAILLLGRPMVGRFTAVLTPQGSQAVAAGAAALGGPQGVPATLPDGSPAPPGEAGGAEDQAQLAPAESMVDLAHVQGQLRASAINNLVKLVEQHPDEALTVLRRWLAPEGAS</sequence>
<evidence type="ECO:0000256" key="3">
    <source>
        <dbReference type="ARBA" id="ARBA00007971"/>
    </source>
</evidence>
<evidence type="ECO:0000256" key="7">
    <source>
        <dbReference type="ARBA" id="ARBA00023136"/>
    </source>
</evidence>
<dbReference type="InterPro" id="IPR013556">
    <property type="entry name" value="Flag_M-ring_C"/>
</dbReference>
<dbReference type="Proteomes" id="UP001529369">
    <property type="component" value="Unassembled WGS sequence"/>
</dbReference>
<keyword evidence="7 11" id="KW-0472">Membrane</keyword>
<evidence type="ECO:0000256" key="10">
    <source>
        <dbReference type="SAM" id="MobiDB-lite"/>
    </source>
</evidence>
<comment type="subcellular location">
    <subcellularLocation>
        <location evidence="1 9">Bacterial flagellum basal body</location>
    </subcellularLocation>
    <subcellularLocation>
        <location evidence="2">Cell membrane</location>
        <topology evidence="2">Multi-pass membrane protein</topology>
    </subcellularLocation>
</comment>
<keyword evidence="5 11" id="KW-0812">Transmembrane</keyword>
<dbReference type="Gene3D" id="3.30.300.30">
    <property type="match status" value="1"/>
</dbReference>
<feature type="domain" description="Flagellar M-ring N-terminal" evidence="12">
    <location>
        <begin position="39"/>
        <end position="213"/>
    </location>
</feature>
<evidence type="ECO:0000313" key="15">
    <source>
        <dbReference type="Proteomes" id="UP001529369"/>
    </source>
</evidence>
<protein>
    <recommendedName>
        <fullName evidence="9">Flagellar M-ring protein</fullName>
    </recommendedName>
</protein>
<dbReference type="PRINTS" id="PR01009">
    <property type="entry name" value="FLGMRINGFLIF"/>
</dbReference>
<feature type="compositionally biased region" description="Polar residues" evidence="10">
    <location>
        <begin position="282"/>
        <end position="293"/>
    </location>
</feature>